<dbReference type="AlphaFoldDB" id="A0A8S2RJE1"/>
<comment type="caution">
    <text evidence="2">The sequence shown here is derived from an EMBL/GenBank/DDBJ whole genome shotgun (WGS) entry which is preliminary data.</text>
</comment>
<evidence type="ECO:0000313" key="2">
    <source>
        <dbReference type="EMBL" id="CAF4167790.1"/>
    </source>
</evidence>
<accession>A0A8S2RJE1</accession>
<protein>
    <submittedName>
        <fullName evidence="2">Uncharacterized protein</fullName>
    </submittedName>
</protein>
<reference evidence="2" key="1">
    <citation type="submission" date="2021-02" db="EMBL/GenBank/DDBJ databases">
        <authorList>
            <person name="Nowell W R."/>
        </authorList>
    </citation>
    <scope>NUCLEOTIDE SEQUENCE</scope>
</reference>
<dbReference type="EMBL" id="CAJOBA010044734">
    <property type="protein sequence ID" value="CAF4167790.1"/>
    <property type="molecule type" value="Genomic_DNA"/>
</dbReference>
<name>A0A8S2RJE1_9BILA</name>
<gene>
    <name evidence="2" type="ORF">TMI583_LOCUS31908</name>
</gene>
<sequence>MQQAARDAKLEKGREDARESEREALERATQERILANEETEKIAKEKAKSELRTKRLRDETEAQATRVREDPPAIGAIIKSVRDADQLLCDGYRYRREKTRYNYEIRQRAKQSHDSPRTIISDARMNVSAEAAALIPQYTTTQRAIERTRKENDVARPTPTTFADIVLPDELKVNSRG</sequence>
<feature type="region of interest" description="Disordered" evidence="1">
    <location>
        <begin position="1"/>
        <end position="68"/>
    </location>
</feature>
<proteinExistence type="predicted"/>
<dbReference type="Proteomes" id="UP000682733">
    <property type="component" value="Unassembled WGS sequence"/>
</dbReference>
<evidence type="ECO:0000313" key="3">
    <source>
        <dbReference type="Proteomes" id="UP000682733"/>
    </source>
</evidence>
<organism evidence="2 3">
    <name type="scientific">Didymodactylos carnosus</name>
    <dbReference type="NCBI Taxonomy" id="1234261"/>
    <lineage>
        <taxon>Eukaryota</taxon>
        <taxon>Metazoa</taxon>
        <taxon>Spiralia</taxon>
        <taxon>Gnathifera</taxon>
        <taxon>Rotifera</taxon>
        <taxon>Eurotatoria</taxon>
        <taxon>Bdelloidea</taxon>
        <taxon>Philodinida</taxon>
        <taxon>Philodinidae</taxon>
        <taxon>Didymodactylos</taxon>
    </lineage>
</organism>
<evidence type="ECO:0000256" key="1">
    <source>
        <dbReference type="SAM" id="MobiDB-lite"/>
    </source>
</evidence>